<evidence type="ECO:0000259" key="7">
    <source>
        <dbReference type="Pfam" id="PF13296"/>
    </source>
</evidence>
<dbReference type="PANTHER" id="PTHR32305:SF15">
    <property type="entry name" value="PROTEIN RHSA-RELATED"/>
    <property type="match status" value="1"/>
</dbReference>
<dbReference type="InterPro" id="IPR017847">
    <property type="entry name" value="T6SS_RhsGE_Vgr_subset"/>
</dbReference>
<dbReference type="NCBIfam" id="TIGR01646">
    <property type="entry name" value="vgr_GE"/>
    <property type="match status" value="1"/>
</dbReference>
<dbReference type="Proteomes" id="UP001189792">
    <property type="component" value="Unassembled WGS sequence"/>
</dbReference>
<dbReference type="InterPro" id="IPR018769">
    <property type="entry name" value="VgrG2_DUF2345"/>
</dbReference>
<dbReference type="InterPro" id="IPR037026">
    <property type="entry name" value="Vgr_OB-fold_dom_sf"/>
</dbReference>
<dbReference type="InterPro" id="IPR028244">
    <property type="entry name" value="T6SS_Rhs_Vgr_dom"/>
</dbReference>
<evidence type="ECO:0000259" key="5">
    <source>
        <dbReference type="Pfam" id="PF04717"/>
    </source>
</evidence>
<dbReference type="SUPFAM" id="SSF69279">
    <property type="entry name" value="Phage tail proteins"/>
    <property type="match status" value="2"/>
</dbReference>
<evidence type="ECO:0008006" key="12">
    <source>
        <dbReference type="Google" id="ProtNLM"/>
    </source>
</evidence>
<dbReference type="Pfam" id="PF04717">
    <property type="entry name" value="Phage_base_V"/>
    <property type="match status" value="1"/>
</dbReference>
<dbReference type="EMBL" id="CAUDKO010000002">
    <property type="protein sequence ID" value="CAJ0853200.1"/>
    <property type="molecule type" value="Genomic_DNA"/>
</dbReference>
<comment type="subcellular location">
    <subcellularLocation>
        <location evidence="1">Secreted</location>
    </subcellularLocation>
</comment>
<feature type="domain" description="Putative type VI secretion system Rhs element associated Vgr" evidence="7">
    <location>
        <begin position="515"/>
        <end position="622"/>
    </location>
</feature>
<dbReference type="NCBIfam" id="TIGR03361">
    <property type="entry name" value="VI_Rhs_Vgr"/>
    <property type="match status" value="1"/>
</dbReference>
<proteinExistence type="inferred from homology"/>
<dbReference type="SUPFAM" id="SSF69349">
    <property type="entry name" value="Phage fibre proteins"/>
    <property type="match status" value="1"/>
</dbReference>
<dbReference type="Pfam" id="PF05954">
    <property type="entry name" value="Phage_GPD"/>
    <property type="match status" value="1"/>
</dbReference>
<dbReference type="InterPro" id="IPR050708">
    <property type="entry name" value="T6SS_VgrG/RHS"/>
</dbReference>
<dbReference type="Gene3D" id="2.30.110.50">
    <property type="match status" value="1"/>
</dbReference>
<evidence type="ECO:0000313" key="9">
    <source>
        <dbReference type="EMBL" id="CAJ0866599.1"/>
    </source>
</evidence>
<comment type="caution">
    <text evidence="8">The sequence shown here is derived from an EMBL/GenBank/DDBJ whole genome shotgun (WGS) entry which is preliminary data.</text>
</comment>
<evidence type="ECO:0000259" key="6">
    <source>
        <dbReference type="Pfam" id="PF10106"/>
    </source>
</evidence>
<comment type="similarity">
    <text evidence="2">Belongs to the VgrG protein family.</text>
</comment>
<dbReference type="SUPFAM" id="SSF69255">
    <property type="entry name" value="gp5 N-terminal domain-like"/>
    <property type="match status" value="1"/>
</dbReference>
<keyword evidence="10" id="KW-1185">Reference proteome</keyword>
<evidence type="ECO:0000313" key="11">
    <source>
        <dbReference type="Proteomes" id="UP001190491"/>
    </source>
</evidence>
<dbReference type="Pfam" id="PF10106">
    <property type="entry name" value="DUF2345"/>
    <property type="match status" value="1"/>
</dbReference>
<feature type="domain" description="DUF2345" evidence="6">
    <location>
        <begin position="655"/>
        <end position="801"/>
    </location>
</feature>
<evidence type="ECO:0000256" key="3">
    <source>
        <dbReference type="ARBA" id="ARBA00022525"/>
    </source>
</evidence>
<feature type="compositionally biased region" description="Basic and acidic residues" evidence="4">
    <location>
        <begin position="1"/>
        <end position="12"/>
    </location>
</feature>
<name>A0AAD2BUR2_9RALS</name>
<evidence type="ECO:0000313" key="8">
    <source>
        <dbReference type="EMBL" id="CAJ0853200.1"/>
    </source>
</evidence>
<dbReference type="Pfam" id="PF13296">
    <property type="entry name" value="T6SS_Vgr"/>
    <property type="match status" value="1"/>
</dbReference>
<feature type="domain" description="Gp5/Type VI secretion system Vgr protein OB-fold" evidence="5">
    <location>
        <begin position="431"/>
        <end position="490"/>
    </location>
</feature>
<gene>
    <name evidence="9" type="ORF">R77564_01305</name>
    <name evidence="8" type="ORF">R77567_00798</name>
</gene>
<accession>A0AAD2BUR2</accession>
<sequence>MSQNTRRIDRPGNARNAIPPPGPHRTVKATSAAIPELLGQPQLEFVRVTGREALSELFTYTVDLRPVSLAAEQAMLEADLDDAIGLEMTLTIELDGIGTGLTGGVGAGERQITGVISAVEQVGGVSDNRLYRYTLRPWLWLATQTSDYKAFQNKSVIDILDEVLADYTFSVDKRLDESVFPKLEWEVQHGETDFDFFQRLTEEWGITYFFEHDGGHHRLVLVSESGAWRKFPSAAYHTLPIYPQGLKVDEEHLTRFEPINRLRTGKITLKDYDPRQPKADLTTGDRLPRDTHHSEFERYEYDPGVYTSRDVGSQRARIRMEERRSQGRRARGAGALRGLAAGCTYQIANHDKDDLNREFLVVSTELELEDVAVQSGSTQRYACHVRFEAHPTDEVFRPPLTTAKPRVKGIQRAVVTGPENQEVWTNDFGCVKVQFEWDRYGQYNENSSPWIRVANGWSGDQFGAMHVPRIGQEVLVDYLNGDPNTPIIIGRVPNQLNLPPWQLPGQHALSGIASKELFGKRRNHLLMDDTQGQIQAQLSSDHQTSQLNLGYLTGVPGNPGRKDQRGEGFDLRTDGHGAIRGAKGLFLTTEGQVTAVGGHLDRQEFIRCMEAALEAAKSLGDYSSQHEALKTDAGPQSTLAKAIEEWDAGANNHQDKPGQGGQPLLGAYASAGIALASPKSLTSYAGQHIDTVSKLNQQQTAGQQYLVNAGTGISLFAHSGEWKGIAHQGQLVLQAHQKSITANARQDVVVTATDGTILLNAKTGITLMSGDAGIRIADGKVEAFGPTLIHLHTGNFDVPGPEGVNEALPQFDSGDVGRKFRLIRPADNKPVANRAYEITKKDGSVIKGVTNALGETELHESETTDVLAVKFGKPQSAGSVPGMVKTALMVGNDRGQESREYRYQLAQPSYQINQWAHLFAEGVGMNGAFNLKGGLAVKSGGAEESIWLSAMGYTSAGRIGKTHFFASASLRINDIEGPSTPLGLDNEPGVWPKDNFSPIGSAVLKLPKADPSMKIELLITGGYIYKGDEGHAVPNPPRGAIAIPIQVVPGKVKSGVINV</sequence>
<dbReference type="Gene3D" id="4.10.220.110">
    <property type="match status" value="1"/>
</dbReference>
<dbReference type="GO" id="GO:0005576">
    <property type="term" value="C:extracellular region"/>
    <property type="evidence" value="ECO:0007669"/>
    <property type="project" value="UniProtKB-SubCell"/>
</dbReference>
<organism evidence="8 11">
    <name type="scientific">Ralstonia flatus</name>
    <dbReference type="NCBI Taxonomy" id="3058601"/>
    <lineage>
        <taxon>Bacteria</taxon>
        <taxon>Pseudomonadati</taxon>
        <taxon>Pseudomonadota</taxon>
        <taxon>Betaproteobacteria</taxon>
        <taxon>Burkholderiales</taxon>
        <taxon>Burkholderiaceae</taxon>
        <taxon>Ralstonia</taxon>
    </lineage>
</organism>
<evidence type="ECO:0000256" key="4">
    <source>
        <dbReference type="SAM" id="MobiDB-lite"/>
    </source>
</evidence>
<dbReference type="Gene3D" id="2.40.50.230">
    <property type="entry name" value="Gp5 N-terminal domain"/>
    <property type="match status" value="1"/>
</dbReference>
<evidence type="ECO:0000313" key="10">
    <source>
        <dbReference type="Proteomes" id="UP001189792"/>
    </source>
</evidence>
<dbReference type="InterPro" id="IPR006533">
    <property type="entry name" value="T6SS_Vgr_RhsGE"/>
</dbReference>
<evidence type="ECO:0000256" key="1">
    <source>
        <dbReference type="ARBA" id="ARBA00004613"/>
    </source>
</evidence>
<protein>
    <recommendedName>
        <fullName evidence="12">Type VI secretion system tip protein VgrG</fullName>
    </recommendedName>
</protein>
<evidence type="ECO:0000256" key="2">
    <source>
        <dbReference type="ARBA" id="ARBA00005558"/>
    </source>
</evidence>
<feature type="region of interest" description="Disordered" evidence="4">
    <location>
        <begin position="1"/>
        <end position="27"/>
    </location>
</feature>
<keyword evidence="3" id="KW-0964">Secreted</keyword>
<dbReference type="EMBL" id="CAUDLI010000002">
    <property type="protein sequence ID" value="CAJ0866599.1"/>
    <property type="molecule type" value="Genomic_DNA"/>
</dbReference>
<dbReference type="Gene3D" id="3.55.50.10">
    <property type="entry name" value="Baseplate protein-like domains"/>
    <property type="match status" value="1"/>
</dbReference>
<dbReference type="PANTHER" id="PTHR32305">
    <property type="match status" value="1"/>
</dbReference>
<reference evidence="8 10" key="1">
    <citation type="submission" date="2023-07" db="EMBL/GenBank/DDBJ databases">
        <authorList>
            <person name="Peeters C."/>
        </authorList>
    </citation>
    <scope>NUCLEOTIDE SEQUENCE</scope>
    <source>
        <strain evidence="9 10">LMG 32965</strain>
        <strain evidence="8">R-77567</strain>
    </source>
</reference>
<dbReference type="InterPro" id="IPR006531">
    <property type="entry name" value="Gp5/Vgr_OB"/>
</dbReference>
<dbReference type="Proteomes" id="UP001190491">
    <property type="component" value="Unassembled WGS sequence"/>
</dbReference>
<dbReference type="AlphaFoldDB" id="A0AAD2BUR2"/>